<feature type="transmembrane region" description="Helical" evidence="1">
    <location>
        <begin position="155"/>
        <end position="180"/>
    </location>
</feature>
<gene>
    <name evidence="3" type="ORF">H5R63_03085</name>
    <name evidence="2" type="ORF">H5R64_02545</name>
</gene>
<evidence type="ECO:0008006" key="6">
    <source>
        <dbReference type="Google" id="ProtNLM"/>
    </source>
</evidence>
<keyword evidence="5" id="KW-1185">Reference proteome</keyword>
<feature type="transmembrane region" description="Helical" evidence="1">
    <location>
        <begin position="86"/>
        <end position="107"/>
    </location>
</feature>
<accession>A0A7W3TYS1</accession>
<comment type="caution">
    <text evidence="3">The sequence shown here is derived from an EMBL/GenBank/DDBJ whole genome shotgun (WGS) entry which is preliminary data.</text>
</comment>
<reference evidence="4 5" key="1">
    <citation type="submission" date="2020-07" db="EMBL/GenBank/DDBJ databases">
        <title>Description of Limosilactobacillus balticus sp. nov., Limosilactobacillus agrestis sp. nov., Limosilactobacillus albertensis sp. nov., Limosilactobacillus rudii sp. nov., Limosilactobacillus fastidiosus sp. nov., five novel Limosilactobacillus species isolated from the vertebrate gastrointestinal tract, and proposal of 6 subspecies of Limosilactobacillus reuteri adapted to the gastrointestinal tract of specific vertebrate hosts.</title>
        <authorList>
            <person name="Li F."/>
            <person name="Cheng C."/>
            <person name="Zheng J."/>
            <person name="Quevedo R.M."/>
            <person name="Li J."/>
            <person name="Roos S."/>
            <person name="Gaenzle M.G."/>
            <person name="Walter J."/>
        </authorList>
    </citation>
    <scope>NUCLEOTIDE SEQUENCE [LARGE SCALE GENOMIC DNA]</scope>
    <source>
        <strain evidence="3 4">WF-MA3-C</strain>
        <strain evidence="2 5">WF-MO7-1</strain>
    </source>
</reference>
<name>A0A7W3TYS1_9LACO</name>
<keyword evidence="1" id="KW-1133">Transmembrane helix</keyword>
<dbReference type="EMBL" id="JACIUZ010000023">
    <property type="protein sequence ID" value="MBB1062683.1"/>
    <property type="molecule type" value="Genomic_DNA"/>
</dbReference>
<evidence type="ECO:0000313" key="3">
    <source>
        <dbReference type="EMBL" id="MBB1085781.1"/>
    </source>
</evidence>
<dbReference type="RefSeq" id="WP_182580694.1">
    <property type="nucleotide sequence ID" value="NZ_JACIUY010000048.1"/>
</dbReference>
<dbReference type="InterPro" id="IPR038750">
    <property type="entry name" value="YczE/YyaS-like"/>
</dbReference>
<dbReference type="AlphaFoldDB" id="A0A7W3TYS1"/>
<feature type="transmembrane region" description="Helical" evidence="1">
    <location>
        <begin position="186"/>
        <end position="205"/>
    </location>
</feature>
<evidence type="ECO:0000256" key="1">
    <source>
        <dbReference type="SAM" id="Phobius"/>
    </source>
</evidence>
<protein>
    <recommendedName>
        <fullName evidence="6">Sugar specific permease</fullName>
    </recommendedName>
</protein>
<evidence type="ECO:0000313" key="5">
    <source>
        <dbReference type="Proteomes" id="UP000544052"/>
    </source>
</evidence>
<dbReference type="Pfam" id="PF19700">
    <property type="entry name" value="DUF6198"/>
    <property type="match status" value="1"/>
</dbReference>
<evidence type="ECO:0000313" key="2">
    <source>
        <dbReference type="EMBL" id="MBB1062683.1"/>
    </source>
</evidence>
<keyword evidence="1" id="KW-0472">Membrane</keyword>
<sequence>MTKQWVNSRTGRWCFLAFSILLNACSNGLTVSTNMGSAIWTASAANLSNWLHWSLGNMLLIEGVVVAVTNLILLGKFDYFRLIRNLLYIIPFSYILQWFVELFNYLGVPSLNIWIRVIFDIIGLFGIAAAVSLYQRANLIMHPNDDFPYILRFRFMHGSAVWSQWVSYIPPIILIIISVIETHQLVAVNFGTVYNILTQGALIAWSDRHFFSKLHHHLNYKH</sequence>
<proteinExistence type="predicted"/>
<dbReference type="EMBL" id="JACIUY010000048">
    <property type="protein sequence ID" value="MBB1085781.1"/>
    <property type="molecule type" value="Genomic_DNA"/>
</dbReference>
<evidence type="ECO:0000313" key="4">
    <source>
        <dbReference type="Proteomes" id="UP000518255"/>
    </source>
</evidence>
<keyword evidence="1" id="KW-0812">Transmembrane</keyword>
<organism evidence="3 4">
    <name type="scientific">Limosilactobacillus fastidiosus</name>
    <dbReference type="NCBI Taxonomy" id="2759855"/>
    <lineage>
        <taxon>Bacteria</taxon>
        <taxon>Bacillati</taxon>
        <taxon>Bacillota</taxon>
        <taxon>Bacilli</taxon>
        <taxon>Lactobacillales</taxon>
        <taxon>Lactobacillaceae</taxon>
        <taxon>Limosilactobacillus</taxon>
    </lineage>
</organism>
<dbReference type="Proteomes" id="UP000518255">
    <property type="component" value="Unassembled WGS sequence"/>
</dbReference>
<feature type="transmembrane region" description="Helical" evidence="1">
    <location>
        <begin position="113"/>
        <end position="134"/>
    </location>
</feature>
<feature type="transmembrane region" description="Helical" evidence="1">
    <location>
        <begin position="54"/>
        <end position="74"/>
    </location>
</feature>
<dbReference type="Proteomes" id="UP000544052">
    <property type="component" value="Unassembled WGS sequence"/>
</dbReference>